<organism evidence="1 2">
    <name type="scientific">Rhizobium etli 8C-3</name>
    <dbReference type="NCBI Taxonomy" id="538025"/>
    <lineage>
        <taxon>Bacteria</taxon>
        <taxon>Pseudomonadati</taxon>
        <taxon>Pseudomonadota</taxon>
        <taxon>Alphaproteobacteria</taxon>
        <taxon>Hyphomicrobiales</taxon>
        <taxon>Rhizobiaceae</taxon>
        <taxon>Rhizobium/Agrobacterium group</taxon>
        <taxon>Rhizobium</taxon>
    </lineage>
</organism>
<name>A0A1L5PAD4_RHIET</name>
<dbReference type="Proteomes" id="UP000185109">
    <property type="component" value="Plasmid pRsp8C3a"/>
</dbReference>
<sequence length="61" mass="7326">MLQAHPERSFLTRRLSWQWRPEWLPSFHWSRKGKDIVGNKVYSLTTRANDCPELTMDYSAM</sequence>
<geneLocation type="plasmid" evidence="2">
    <name>prsp8c3a</name>
</geneLocation>
<reference evidence="1 2" key="1">
    <citation type="submission" date="2016-09" db="EMBL/GenBank/DDBJ databases">
        <title>The complete genome sequences of Rhizobium gallicum, symbiovars gallicum and phaseoli, symbionts associated to common bean (Phaseolus vulgaris).</title>
        <authorList>
            <person name="Bustos P."/>
            <person name="Santamaria R.I."/>
            <person name="Perez-Carrascal O.M."/>
            <person name="Juarez S."/>
            <person name="Lozano L."/>
            <person name="Martinez-Flores I."/>
            <person name="Martinez-Romero E."/>
            <person name="Cevallos M."/>
            <person name="Romero D."/>
            <person name="Davila G."/>
            <person name="Gonzalez V."/>
        </authorList>
    </citation>
    <scope>NUCLEOTIDE SEQUENCE [LARGE SCALE GENOMIC DNA]</scope>
    <source>
        <strain evidence="1 2">8C-3</strain>
        <plasmid evidence="2">Plasmid prsp8c3a</plasmid>
    </source>
</reference>
<accession>A0A1L5PAD4</accession>
<gene>
    <name evidence="1" type="ORF">AM571_PA00274</name>
</gene>
<dbReference type="AlphaFoldDB" id="A0A1L5PAD4"/>
<evidence type="ECO:0000313" key="2">
    <source>
        <dbReference type="Proteomes" id="UP000185109"/>
    </source>
</evidence>
<keyword evidence="1" id="KW-0614">Plasmid</keyword>
<dbReference type="EMBL" id="CP017242">
    <property type="protein sequence ID" value="APO77157.1"/>
    <property type="molecule type" value="Genomic_DNA"/>
</dbReference>
<protein>
    <submittedName>
        <fullName evidence="1">Uncharacterized protein</fullName>
    </submittedName>
</protein>
<evidence type="ECO:0000313" key="1">
    <source>
        <dbReference type="EMBL" id="APO77157.1"/>
    </source>
</evidence>
<proteinExistence type="predicted"/>